<evidence type="ECO:0008006" key="3">
    <source>
        <dbReference type="Google" id="ProtNLM"/>
    </source>
</evidence>
<dbReference type="SUPFAM" id="SSF50249">
    <property type="entry name" value="Nucleic acid-binding proteins"/>
    <property type="match status" value="1"/>
</dbReference>
<organism evidence="1 2">
    <name type="scientific">Pseudosulfitobacter pseudonitzschiae</name>
    <dbReference type="NCBI Taxonomy" id="1402135"/>
    <lineage>
        <taxon>Bacteria</taxon>
        <taxon>Pseudomonadati</taxon>
        <taxon>Pseudomonadota</taxon>
        <taxon>Alphaproteobacteria</taxon>
        <taxon>Rhodobacterales</taxon>
        <taxon>Roseobacteraceae</taxon>
        <taxon>Pseudosulfitobacter</taxon>
    </lineage>
</organism>
<dbReference type="RefSeq" id="WP_089423022.1">
    <property type="nucleotide sequence ID" value="NZ_CP022418.1"/>
</dbReference>
<gene>
    <name evidence="1" type="ORF">SULPSESMR1_04274</name>
</gene>
<dbReference type="OrthoDB" id="8963338at2"/>
<evidence type="ECO:0000313" key="2">
    <source>
        <dbReference type="Proteomes" id="UP000199754"/>
    </source>
</evidence>
<protein>
    <recommendedName>
        <fullName evidence="3">DUF35 domain-containing protein</fullName>
    </recommendedName>
</protein>
<keyword evidence="2" id="KW-1185">Reference proteome</keyword>
<reference evidence="1 2" key="1">
    <citation type="submission" date="2017-07" db="EMBL/GenBank/DDBJ databases">
        <title>Genome Sequence of Sulfitobacter pseudonitzschiae Strain SMR1 Isolated from a culture of the Diatom Skeletonema marinoi.</title>
        <authorList>
            <person name="Topel M."/>
            <person name="Pinder M.I.M."/>
            <person name="Johansson O.N."/>
            <person name="Kourtchenko O."/>
            <person name="Godhe A."/>
            <person name="Clarke A.K."/>
        </authorList>
    </citation>
    <scope>NUCLEOTIDE SEQUENCE [LARGE SCALE GENOMIC DNA]</scope>
    <source>
        <strain evidence="1 2">SMR1</strain>
        <plasmid evidence="1 2">pSMR1-3</plasmid>
    </source>
</reference>
<sequence>MLNLEKPSLFERAGSGSELNLIFGECAACHQLHFPKTGYGCPRCGARPEEVLAVSRPGRATLLSFVTLHARLTPSLEVPCVVGEAEIAPGLIEEIMLSGAAEQYQDGMKITARAEPVERDGETVLACRFAPAEEA</sequence>
<dbReference type="AlphaFoldDB" id="A0A221K7Z0"/>
<accession>A0A221K7Z0</accession>
<proteinExistence type="predicted"/>
<dbReference type="Proteomes" id="UP000199754">
    <property type="component" value="Plasmid pSMR1-3"/>
</dbReference>
<keyword evidence="1" id="KW-0614">Plasmid</keyword>
<evidence type="ECO:0000313" key="1">
    <source>
        <dbReference type="EMBL" id="ASM75000.1"/>
    </source>
</evidence>
<geneLocation type="plasmid" evidence="1 2">
    <name>pSMR1-3</name>
</geneLocation>
<dbReference type="InterPro" id="IPR012340">
    <property type="entry name" value="NA-bd_OB-fold"/>
</dbReference>
<dbReference type="KEGG" id="spse:SULPSESMR1_04274"/>
<name>A0A221K7Z0_9RHOB</name>
<dbReference type="EMBL" id="CP022418">
    <property type="protein sequence ID" value="ASM75000.1"/>
    <property type="molecule type" value="Genomic_DNA"/>
</dbReference>